<dbReference type="EMBL" id="KZ678140">
    <property type="protein sequence ID" value="PSN63446.1"/>
    <property type="molecule type" value="Genomic_DNA"/>
</dbReference>
<keyword evidence="2 5" id="KW-0863">Zinc-finger</keyword>
<dbReference type="PROSITE" id="PS51805">
    <property type="entry name" value="EPHD"/>
    <property type="match status" value="1"/>
</dbReference>
<accession>A0A2T2NDY1</accession>
<dbReference type="PROSITE" id="PS51156">
    <property type="entry name" value="ELM2"/>
    <property type="match status" value="1"/>
</dbReference>
<evidence type="ECO:0008006" key="13">
    <source>
        <dbReference type="Google" id="ProtNLM"/>
    </source>
</evidence>
<feature type="compositionally biased region" description="Pro residues" evidence="6">
    <location>
        <begin position="1559"/>
        <end position="1572"/>
    </location>
</feature>
<evidence type="ECO:0000259" key="9">
    <source>
        <dbReference type="PROSITE" id="PS51156"/>
    </source>
</evidence>
<dbReference type="GO" id="GO:0004842">
    <property type="term" value="F:ubiquitin-protein transferase activity"/>
    <property type="evidence" value="ECO:0007669"/>
    <property type="project" value="TreeGrafter"/>
</dbReference>
<evidence type="ECO:0000256" key="4">
    <source>
        <dbReference type="ARBA" id="ARBA00023242"/>
    </source>
</evidence>
<dbReference type="FunFam" id="2.30.30.490:FF:000018">
    <property type="entry name" value="Lid2 complex component snt2"/>
    <property type="match status" value="1"/>
</dbReference>
<feature type="compositionally biased region" description="Pro residues" evidence="6">
    <location>
        <begin position="1523"/>
        <end position="1535"/>
    </location>
</feature>
<evidence type="ECO:0000256" key="3">
    <source>
        <dbReference type="ARBA" id="ARBA00022833"/>
    </source>
</evidence>
<feature type="compositionally biased region" description="Polar residues" evidence="6">
    <location>
        <begin position="12"/>
        <end position="21"/>
    </location>
</feature>
<organism evidence="11 12">
    <name type="scientific">Corynespora cassiicola Philippines</name>
    <dbReference type="NCBI Taxonomy" id="1448308"/>
    <lineage>
        <taxon>Eukaryota</taxon>
        <taxon>Fungi</taxon>
        <taxon>Dikarya</taxon>
        <taxon>Ascomycota</taxon>
        <taxon>Pezizomycotina</taxon>
        <taxon>Dothideomycetes</taxon>
        <taxon>Pleosporomycetidae</taxon>
        <taxon>Pleosporales</taxon>
        <taxon>Corynesporascaceae</taxon>
        <taxon>Corynespora</taxon>
    </lineage>
</organism>
<feature type="domain" description="PHD-type" evidence="10">
    <location>
        <begin position="1144"/>
        <end position="1272"/>
    </location>
</feature>
<feature type="compositionally biased region" description="Polar residues" evidence="6">
    <location>
        <begin position="1644"/>
        <end position="1653"/>
    </location>
</feature>
<evidence type="ECO:0000256" key="6">
    <source>
        <dbReference type="SAM" id="MobiDB-lite"/>
    </source>
</evidence>
<feature type="compositionally biased region" description="Low complexity" evidence="6">
    <location>
        <begin position="226"/>
        <end position="266"/>
    </location>
</feature>
<dbReference type="PANTHER" id="PTHR47672">
    <property type="entry name" value="E3 UBIQUITIN-PROTEIN LIGASE SNT2"/>
    <property type="match status" value="1"/>
</dbReference>
<feature type="domain" description="ELM2" evidence="9">
    <location>
        <begin position="590"/>
        <end position="756"/>
    </location>
</feature>
<dbReference type="CDD" id="cd15571">
    <property type="entry name" value="ePHD"/>
    <property type="match status" value="1"/>
</dbReference>
<feature type="compositionally biased region" description="Pro residues" evidence="6">
    <location>
        <begin position="1583"/>
        <end position="1617"/>
    </location>
</feature>
<feature type="region of interest" description="Disordered" evidence="6">
    <location>
        <begin position="974"/>
        <end position="1034"/>
    </location>
</feature>
<dbReference type="SMART" id="SM00249">
    <property type="entry name" value="PHD"/>
    <property type="match status" value="3"/>
</dbReference>
<feature type="compositionally biased region" description="Pro residues" evidence="6">
    <location>
        <begin position="1503"/>
        <end position="1513"/>
    </location>
</feature>
<dbReference type="PANTHER" id="PTHR47672:SF1">
    <property type="entry name" value="E3 UBIQUITIN-PROTEIN LIGASE SNT2"/>
    <property type="match status" value="1"/>
</dbReference>
<feature type="region of interest" description="Disordered" evidence="6">
    <location>
        <begin position="504"/>
        <end position="551"/>
    </location>
</feature>
<feature type="compositionally biased region" description="Pro residues" evidence="6">
    <location>
        <begin position="1542"/>
        <end position="1552"/>
    </location>
</feature>
<feature type="region of interest" description="Disordered" evidence="6">
    <location>
        <begin position="1323"/>
        <end position="1367"/>
    </location>
</feature>
<dbReference type="Gene3D" id="2.30.30.490">
    <property type="match status" value="1"/>
</dbReference>
<feature type="compositionally biased region" description="Polar residues" evidence="6">
    <location>
        <begin position="1323"/>
        <end position="1354"/>
    </location>
</feature>
<dbReference type="InterPro" id="IPR001025">
    <property type="entry name" value="BAH_dom"/>
</dbReference>
<sequence>MVDGRNGGGEASSLTSVNQPSPEGARSDDHALSSASKSPRSPNHPADMPPSKSSSKASSTRNSTPAAASSDLRQAAQSANGTPAASDQPLESQPMATTSSNSSHASAKEPKETPAAPYGTRSRNRPGTSRPNYAEDVEMDFEMAQAPTNGNTSEPPSRASLATENGQPAPAAGKKAPGAGQGNAPWGSAGSNQKDSPANSNIPGTSAFAANPPPTAPQPTKRRKNAAGNATNGNHASPAAPTTQAAARRANNGNNNNAAVVPANSSRETNMMTFEKSRAMLKDGHLEADDGQKVSVNDQVYLVCEPPGEPYYLCRIMEFLHVNNDPKARIDSLRVNWFYRPRDVQRYNNDTRLVYATMHSDICPLTSLRGKCQILHRSEIGDLDDYRKTKDSFWFNQVFDRFIHRWYDVIPTSQVINVPEKVKKALDERWKYICLETSRVKELTSAVKTCKRCTTFCATTDSVECAVCRNTYHMNCVRPPLLKKPSRGFAWACGPCSRAQEKKLEARRTPHLGAGNEEGDEEELMDEEEEEASGDTTAPSPNDSDTQIDSHPGTQAEIALAKMWPMRYLGIHCRVEDALQYDDRAIYPRASSRLGPRHQANVNVWHGRPVELVKPAEIKKRYVKSASHKKDAKLSKETVAAMEADKAEKAKRPKWVMDEPPGYVRRGEDYPNKDSKCTAELMFKMPPLGVHSTRGEDDAPAVTEEQVHAYMERAKALAPTVGVEPYSTNFLDKCLALFTKHQYDADAALKQVKKLDKRKDLKEPELTKEEEKKWNEGVAKYGSEIRSVRLHTSKTMHYGDAVRYYYMWKKTLKGREIWGSYSNRKGRNKKAEPDVQSRLLDDVADDQDDSAFDNDKAVQRKRTFQCKFCNVRHSRQWRRAPGVLPGQTVAPDGRSNKDKSNGYIVALCQRCANLWRRYAVKWENTDEIAKKVAQGGGKAWKRRIDEELLREVYAATEAGSMNGTPEYADIPATATQAAPEPPKKKQKTAAAATASAADSGTSTPVTEPAPKKKEKEKPAPPPKAPTPPPVPAQPRLRALPCAVCRSAEGARLECSGCRMHVHKSCYGVEEVRQPNKWYCDTCKNDKKESVSYTYECVLCPHSITEQDLFEPPKVSHKKKTDREREKERLEKELIERAREDYRRGQQEKGRPLLPREPLKRTADNNWVHVYCALWHPETKFSNASRLDMVEGIGAPTLRYDLVCKICKTANGACITCQHCHANVHVGCAHSAGYTFGFDVTPVKATRRDAVPTVTLNGETGSMTAAVWCKEHAPKSVVHPMNEEVEGVDMVALQLFAREFKQADLTLTGTARKANLVDQSTRTVPQATVPVQNNRRTSTVTNQTPTSARGRQSNAGFPVKEEEPSETSLPKLERRCARCKVDASPRWWKLEEHAQPSRTADGPVLTNGTELNGQIHHAEKSHNLNGVADHSMADAPPAGSSEGHGRLRVDTDIAAARSPSYLCQKCHWKKLNAPEELEERERSESALPEPQQLPLRSPPVQAYAPPPPPPPPAPLGGAWLSGAPPIPPQHQPPPIPWHTSAAPPGPPLPPPPHALHNGIHPPPGPPIGPPPFHSPYNPVAQPNGYPPYSGPPPHTQLPPAPLRGPYPPHPTSSGPPPLHLNNGGMMVNGMHSPRLPYSPTHPHGHNSSRSTESPFTAPPQLPPYSMHHGSPAPGPIGNRPSTPRDTVMRDAPPTTAPPAEPRLSTGASASPSLRNLLH</sequence>
<dbReference type="InterPro" id="IPR001965">
    <property type="entry name" value="Znf_PHD"/>
</dbReference>
<feature type="compositionally biased region" description="Gly residues" evidence="6">
    <location>
        <begin position="1"/>
        <end position="10"/>
    </location>
</feature>
<dbReference type="InterPro" id="IPR034732">
    <property type="entry name" value="EPHD"/>
</dbReference>
<dbReference type="InterPro" id="IPR019787">
    <property type="entry name" value="Znf_PHD-finger"/>
</dbReference>
<feature type="domain" description="PHD-type" evidence="7">
    <location>
        <begin position="1038"/>
        <end position="1085"/>
    </location>
</feature>
<keyword evidence="4" id="KW-0539">Nucleus</keyword>
<protein>
    <recommendedName>
        <fullName evidence="13">BAH-domain-containing protein</fullName>
    </recommendedName>
</protein>
<evidence type="ECO:0000256" key="2">
    <source>
        <dbReference type="ARBA" id="ARBA00022771"/>
    </source>
</evidence>
<reference evidence="11 12" key="1">
    <citation type="journal article" date="2018" name="Front. Microbiol.">
        <title>Genome-Wide Analysis of Corynespora cassiicola Leaf Fall Disease Putative Effectors.</title>
        <authorList>
            <person name="Lopez D."/>
            <person name="Ribeiro S."/>
            <person name="Label P."/>
            <person name="Fumanal B."/>
            <person name="Venisse J.S."/>
            <person name="Kohler A."/>
            <person name="de Oliveira R.R."/>
            <person name="Labutti K."/>
            <person name="Lipzen A."/>
            <person name="Lail K."/>
            <person name="Bauer D."/>
            <person name="Ohm R.A."/>
            <person name="Barry K.W."/>
            <person name="Spatafora J."/>
            <person name="Grigoriev I.V."/>
            <person name="Martin F.M."/>
            <person name="Pujade-Renaud V."/>
        </authorList>
    </citation>
    <scope>NUCLEOTIDE SEQUENCE [LARGE SCALE GENOMIC DNA]</scope>
    <source>
        <strain evidence="11 12">Philippines</strain>
    </source>
</reference>
<feature type="compositionally biased region" description="Acidic residues" evidence="6">
    <location>
        <begin position="517"/>
        <end position="533"/>
    </location>
</feature>
<feature type="compositionally biased region" description="Low complexity" evidence="6">
    <location>
        <begin position="165"/>
        <end position="185"/>
    </location>
</feature>
<dbReference type="GO" id="GO:0048189">
    <property type="term" value="C:Lid2 complex"/>
    <property type="evidence" value="ECO:0007669"/>
    <property type="project" value="TreeGrafter"/>
</dbReference>
<dbReference type="OrthoDB" id="336088at2759"/>
<keyword evidence="3" id="KW-0862">Zinc</keyword>
<evidence type="ECO:0000259" key="8">
    <source>
        <dbReference type="PROSITE" id="PS51038"/>
    </source>
</evidence>
<dbReference type="GO" id="GO:0003682">
    <property type="term" value="F:chromatin binding"/>
    <property type="evidence" value="ECO:0007669"/>
    <property type="project" value="InterPro"/>
</dbReference>
<dbReference type="Pfam" id="PF01426">
    <property type="entry name" value="BAH"/>
    <property type="match status" value="1"/>
</dbReference>
<evidence type="ECO:0000259" key="10">
    <source>
        <dbReference type="PROSITE" id="PS51805"/>
    </source>
</evidence>
<dbReference type="PROSITE" id="PS50016">
    <property type="entry name" value="ZF_PHD_2"/>
    <property type="match status" value="1"/>
</dbReference>
<dbReference type="InterPro" id="IPR000949">
    <property type="entry name" value="ELM2_dom"/>
</dbReference>
<dbReference type="InterPro" id="IPR011011">
    <property type="entry name" value="Znf_FYVE_PHD"/>
</dbReference>
<dbReference type="InterPro" id="IPR043151">
    <property type="entry name" value="BAH_sf"/>
</dbReference>
<feature type="compositionally biased region" description="Low complexity" evidence="6">
    <location>
        <begin position="96"/>
        <end position="105"/>
    </location>
</feature>
<feature type="region of interest" description="Disordered" evidence="6">
    <location>
        <begin position="1"/>
        <end position="266"/>
    </location>
</feature>
<feature type="compositionally biased region" description="Polar residues" evidence="6">
    <location>
        <begin position="146"/>
        <end position="164"/>
    </location>
</feature>
<dbReference type="Pfam" id="PF13832">
    <property type="entry name" value="zf-HC5HC2H_2"/>
    <property type="match status" value="1"/>
</dbReference>
<dbReference type="GO" id="GO:0008270">
    <property type="term" value="F:zinc ion binding"/>
    <property type="evidence" value="ECO:0007669"/>
    <property type="project" value="UniProtKB-KW"/>
</dbReference>
<dbReference type="PROSITE" id="PS51038">
    <property type="entry name" value="BAH"/>
    <property type="match status" value="1"/>
</dbReference>
<dbReference type="GO" id="GO:0036205">
    <property type="term" value="P:histone catabolic process"/>
    <property type="evidence" value="ECO:0007669"/>
    <property type="project" value="TreeGrafter"/>
</dbReference>
<dbReference type="SUPFAM" id="SSF57903">
    <property type="entry name" value="FYVE/PHD zinc finger"/>
    <property type="match status" value="2"/>
</dbReference>
<feature type="compositionally biased region" description="Polar residues" evidence="6">
    <location>
        <begin position="189"/>
        <end position="204"/>
    </location>
</feature>
<dbReference type="InterPro" id="IPR029617">
    <property type="entry name" value="Snt2"/>
</dbReference>
<feature type="compositionally biased region" description="Low complexity" evidence="6">
    <location>
        <begin position="988"/>
        <end position="1008"/>
    </location>
</feature>
<proteinExistence type="predicted"/>
<dbReference type="Gene3D" id="3.30.40.10">
    <property type="entry name" value="Zinc/RING finger domain, C3HC4 (zinc finger)"/>
    <property type="match status" value="3"/>
</dbReference>
<feature type="compositionally biased region" description="Basic and acidic residues" evidence="6">
    <location>
        <begin position="1009"/>
        <end position="1018"/>
    </location>
</feature>
<name>A0A2T2NDY1_CORCC</name>
<keyword evidence="1" id="KW-0479">Metal-binding</keyword>
<dbReference type="SMART" id="SM00439">
    <property type="entry name" value="BAH"/>
    <property type="match status" value="1"/>
</dbReference>
<evidence type="ECO:0000313" key="12">
    <source>
        <dbReference type="Proteomes" id="UP000240883"/>
    </source>
</evidence>
<evidence type="ECO:0000256" key="5">
    <source>
        <dbReference type="PROSITE-ProRule" id="PRU00146"/>
    </source>
</evidence>
<evidence type="ECO:0000313" key="11">
    <source>
        <dbReference type="EMBL" id="PSN63446.1"/>
    </source>
</evidence>
<evidence type="ECO:0000259" key="7">
    <source>
        <dbReference type="PROSITE" id="PS50016"/>
    </source>
</evidence>
<dbReference type="InterPro" id="IPR013083">
    <property type="entry name" value="Znf_RING/FYVE/PHD"/>
</dbReference>
<dbReference type="CDD" id="cd15497">
    <property type="entry name" value="PHD1_Snt2p_like"/>
    <property type="match status" value="1"/>
</dbReference>
<feature type="domain" description="BAH" evidence="8">
    <location>
        <begin position="292"/>
        <end position="410"/>
    </location>
</feature>
<dbReference type="Proteomes" id="UP000240883">
    <property type="component" value="Unassembled WGS sequence"/>
</dbReference>
<evidence type="ECO:0000256" key="1">
    <source>
        <dbReference type="ARBA" id="ARBA00022723"/>
    </source>
</evidence>
<dbReference type="Pfam" id="PF13831">
    <property type="entry name" value="PHD_2"/>
    <property type="match status" value="1"/>
</dbReference>
<feature type="compositionally biased region" description="Polar residues" evidence="6">
    <location>
        <begin position="1704"/>
        <end position="1717"/>
    </location>
</feature>
<feature type="compositionally biased region" description="Pro residues" evidence="6">
    <location>
        <begin position="1019"/>
        <end position="1032"/>
    </location>
</feature>
<gene>
    <name evidence="11" type="ORF">BS50DRAFT_112671</name>
</gene>
<dbReference type="STRING" id="1448308.A0A2T2NDY1"/>
<feature type="compositionally biased region" description="Polar residues" evidence="6">
    <location>
        <begin position="534"/>
        <end position="551"/>
    </location>
</feature>
<feature type="region of interest" description="Disordered" evidence="6">
    <location>
        <begin position="1476"/>
        <end position="1717"/>
    </location>
</feature>
<keyword evidence="12" id="KW-1185">Reference proteome</keyword>
<feature type="compositionally biased region" description="Polar residues" evidence="6">
    <location>
        <begin position="60"/>
        <end position="95"/>
    </location>
</feature>